<organism evidence="1 2">
    <name type="scientific">Vecturithrix granuli</name>
    <dbReference type="NCBI Taxonomy" id="1499967"/>
    <lineage>
        <taxon>Bacteria</taxon>
        <taxon>Candidatus Moduliflexota</taxon>
        <taxon>Candidatus Vecturitrichia</taxon>
        <taxon>Candidatus Vecturitrichales</taxon>
        <taxon>Candidatus Vecturitrichaceae</taxon>
        <taxon>Candidatus Vecturithrix</taxon>
    </lineage>
</organism>
<evidence type="ECO:0000313" key="2">
    <source>
        <dbReference type="Proteomes" id="UP000030661"/>
    </source>
</evidence>
<sequence length="84" mass="9100">MQTQHTERRPLRTVLLTGILAFLFLGTASLSTVTFGSSDAFYPDTTKEIHIMRIAQAANAAEHTKPPIDLAVPTQTQTATFALG</sequence>
<reference evidence="1 2" key="1">
    <citation type="journal article" date="2015" name="PeerJ">
        <title>First genomic representation of candidate bacterial phylum KSB3 points to enhanced environmental sensing as a trigger of wastewater bulking.</title>
        <authorList>
            <person name="Sekiguchi Y."/>
            <person name="Ohashi A."/>
            <person name="Parks D.H."/>
            <person name="Yamauchi T."/>
            <person name="Tyson G.W."/>
            <person name="Hugenholtz P."/>
        </authorList>
    </citation>
    <scope>NUCLEOTIDE SEQUENCE [LARGE SCALE GENOMIC DNA]</scope>
</reference>
<dbReference type="HOGENOM" id="CLU_2520854_0_0_0"/>
<proteinExistence type="predicted"/>
<gene>
    <name evidence="1" type="ORF">U27_05551</name>
</gene>
<dbReference type="Proteomes" id="UP000030661">
    <property type="component" value="Unassembled WGS sequence"/>
</dbReference>
<accession>A0A081C1X2</accession>
<name>A0A081C1X2_VECG1</name>
<dbReference type="EMBL" id="DF820468">
    <property type="protein sequence ID" value="GAK58577.1"/>
    <property type="molecule type" value="Genomic_DNA"/>
</dbReference>
<protein>
    <submittedName>
        <fullName evidence="1">Uncharacterized protein</fullName>
    </submittedName>
</protein>
<keyword evidence="2" id="KW-1185">Reference proteome</keyword>
<dbReference type="AlphaFoldDB" id="A0A081C1X2"/>
<evidence type="ECO:0000313" key="1">
    <source>
        <dbReference type="EMBL" id="GAK58577.1"/>
    </source>
</evidence>